<dbReference type="EMBL" id="JAVDSD010000001">
    <property type="protein sequence ID" value="MDR6605250.1"/>
    <property type="molecule type" value="Genomic_DNA"/>
</dbReference>
<dbReference type="Proteomes" id="UP001259420">
    <property type="component" value="Unassembled WGS sequence"/>
</dbReference>
<evidence type="ECO:0000313" key="1">
    <source>
        <dbReference type="EMBL" id="MDR6605250.1"/>
    </source>
</evidence>
<proteinExistence type="predicted"/>
<gene>
    <name evidence="1" type="ORF">J2X87_000301</name>
</gene>
<reference evidence="1" key="1">
    <citation type="submission" date="2023-07" db="EMBL/GenBank/DDBJ databases">
        <title>Sorghum-associated microbial communities from plants grown in Nebraska, USA.</title>
        <authorList>
            <person name="Schachtman D."/>
        </authorList>
    </citation>
    <scope>NUCLEOTIDE SEQUENCE</scope>
    <source>
        <strain evidence="1">BE46</strain>
    </source>
</reference>
<organism evidence="1 2">
    <name type="scientific">Pseudomonas synxantha</name>
    <dbReference type="NCBI Taxonomy" id="47883"/>
    <lineage>
        <taxon>Bacteria</taxon>
        <taxon>Pseudomonadati</taxon>
        <taxon>Pseudomonadota</taxon>
        <taxon>Gammaproteobacteria</taxon>
        <taxon>Pseudomonadales</taxon>
        <taxon>Pseudomonadaceae</taxon>
        <taxon>Pseudomonas</taxon>
    </lineage>
</organism>
<comment type="caution">
    <text evidence="1">The sequence shown here is derived from an EMBL/GenBank/DDBJ whole genome shotgun (WGS) entry which is preliminary data.</text>
</comment>
<evidence type="ECO:0000313" key="2">
    <source>
        <dbReference type="Proteomes" id="UP001259420"/>
    </source>
</evidence>
<accession>A0ACC6JG26</accession>
<keyword evidence="2" id="KW-1185">Reference proteome</keyword>
<name>A0ACC6JG26_9PSED</name>
<protein>
    <submittedName>
        <fullName evidence="1">Uncharacterized protein</fullName>
    </submittedName>
</protein>
<sequence length="189" mass="20590">MSVNELFERSNLIEGRNLIEFGDFSGGWRDVWAVTGPAAVREDSATGKTYLQMTKGATVTQTFQLPVRPDEDAVYWFSFAYEVVGNQPSRVTLTADGGKVVFDGPFLSRKSQEGAGTSDDEVLVVLRPYPPIAIEGLSRSDTKIDLVVTSADNGNLGGINVTDFKIDLRIDPLKLSGMWLDGRSILVAV</sequence>